<dbReference type="InterPro" id="IPR038416">
    <property type="entry name" value="Ribosom_S30AE_C_sf"/>
</dbReference>
<dbReference type="SUPFAM" id="SSF69754">
    <property type="entry name" value="Ribosome binding protein Y (YfiA homologue)"/>
    <property type="match status" value="1"/>
</dbReference>
<dbReference type="InterPro" id="IPR050574">
    <property type="entry name" value="HPF/YfiA_ribosome-assoc"/>
</dbReference>
<dbReference type="NCBIfam" id="TIGR00741">
    <property type="entry name" value="yfiA"/>
    <property type="match status" value="1"/>
</dbReference>
<evidence type="ECO:0000313" key="4">
    <source>
        <dbReference type="Proteomes" id="UP001341840"/>
    </source>
</evidence>
<dbReference type="Proteomes" id="UP001341840">
    <property type="component" value="Unassembled WGS sequence"/>
</dbReference>
<accession>A0ABU6W9S0</accession>
<dbReference type="Pfam" id="PF16321">
    <property type="entry name" value="Ribosom_S30AE_C"/>
    <property type="match status" value="1"/>
</dbReference>
<evidence type="ECO:0000313" key="3">
    <source>
        <dbReference type="EMBL" id="MED6182686.1"/>
    </source>
</evidence>
<name>A0ABU6W9S0_9FABA</name>
<comment type="caution">
    <text evidence="3">The sequence shown here is derived from an EMBL/GenBank/DDBJ whole genome shotgun (WGS) entry which is preliminary data.</text>
</comment>
<sequence length="300" mass="33686">MATAPLHFHAPLCASLSSSSSRRSSTLSLLSKPHFFSSSSTNLKTSFTLKRAANATTAHSTTRGGSLSVRMTWDGPLSSVKLIIQGKNLELTDAVKQHVEEKLGKAVQKHSHIVREVDVRLSIRGGGEFGRGPRTRRCEVTVFTKRHGVVRAEEDAESTYGSIDLVSSIIQRKLRKIKEKESDHGRHMKGFNRLKVREPVEPVPLDEEEISAEEEEETIDEVVRTKYFDMPPLTVAEAIEQLENVDHDFYAFRNEETGEINIVYKRREGGYGLIIPKGDGEAQRLEPIVIEQTREHSLKE</sequence>
<keyword evidence="1" id="KW-0810">Translation regulation</keyword>
<evidence type="ECO:0000256" key="1">
    <source>
        <dbReference type="ARBA" id="ARBA00022845"/>
    </source>
</evidence>
<keyword evidence="4" id="KW-1185">Reference proteome</keyword>
<dbReference type="InterPro" id="IPR034694">
    <property type="entry name" value="HPF_long/plastid"/>
</dbReference>
<feature type="domain" description="Sigma 54 modulation/S30EA ribosomal protein C-terminal" evidence="2">
    <location>
        <begin position="220"/>
        <end position="273"/>
    </location>
</feature>
<protein>
    <submittedName>
        <fullName evidence="3">Ribosome-binding factor psrp1, chloroplastic</fullName>
    </submittedName>
</protein>
<dbReference type="HAMAP" id="MF_00839">
    <property type="entry name" value="HPF"/>
    <property type="match status" value="1"/>
</dbReference>
<organism evidence="3 4">
    <name type="scientific">Stylosanthes scabra</name>
    <dbReference type="NCBI Taxonomy" id="79078"/>
    <lineage>
        <taxon>Eukaryota</taxon>
        <taxon>Viridiplantae</taxon>
        <taxon>Streptophyta</taxon>
        <taxon>Embryophyta</taxon>
        <taxon>Tracheophyta</taxon>
        <taxon>Spermatophyta</taxon>
        <taxon>Magnoliopsida</taxon>
        <taxon>eudicotyledons</taxon>
        <taxon>Gunneridae</taxon>
        <taxon>Pentapetalae</taxon>
        <taxon>rosids</taxon>
        <taxon>fabids</taxon>
        <taxon>Fabales</taxon>
        <taxon>Fabaceae</taxon>
        <taxon>Papilionoideae</taxon>
        <taxon>50 kb inversion clade</taxon>
        <taxon>dalbergioids sensu lato</taxon>
        <taxon>Dalbergieae</taxon>
        <taxon>Pterocarpus clade</taxon>
        <taxon>Stylosanthes</taxon>
    </lineage>
</organism>
<dbReference type="InterPro" id="IPR036567">
    <property type="entry name" value="RHF-like"/>
</dbReference>
<proteinExistence type="inferred from homology"/>
<dbReference type="CDD" id="cd00552">
    <property type="entry name" value="RaiA"/>
    <property type="match status" value="1"/>
</dbReference>
<dbReference type="Gene3D" id="3.30.505.50">
    <property type="entry name" value="Sigma 54 modulation/S30EA ribosomal protein, C-terminal domain"/>
    <property type="match status" value="1"/>
</dbReference>
<dbReference type="PANTHER" id="PTHR33231">
    <property type="entry name" value="30S RIBOSOMAL PROTEIN"/>
    <property type="match status" value="1"/>
</dbReference>
<evidence type="ECO:0000259" key="2">
    <source>
        <dbReference type="Pfam" id="PF16321"/>
    </source>
</evidence>
<dbReference type="Pfam" id="PF02482">
    <property type="entry name" value="Ribosomal_S30AE"/>
    <property type="match status" value="1"/>
</dbReference>
<dbReference type="EMBL" id="JASCZI010181374">
    <property type="protein sequence ID" value="MED6182686.1"/>
    <property type="molecule type" value="Genomic_DNA"/>
</dbReference>
<dbReference type="InterPro" id="IPR032528">
    <property type="entry name" value="Ribosom_S30AE_C"/>
</dbReference>
<reference evidence="3 4" key="1">
    <citation type="journal article" date="2023" name="Plants (Basel)">
        <title>Bridging the Gap: Combining Genomics and Transcriptomics Approaches to Understand Stylosanthes scabra, an Orphan Legume from the Brazilian Caatinga.</title>
        <authorList>
            <person name="Ferreira-Neto J.R.C."/>
            <person name="da Silva M.D."/>
            <person name="Binneck E."/>
            <person name="de Melo N.F."/>
            <person name="da Silva R.H."/>
            <person name="de Melo A.L.T.M."/>
            <person name="Pandolfi V."/>
            <person name="Bustamante F.O."/>
            <person name="Brasileiro-Vidal A.C."/>
            <person name="Benko-Iseppon A.M."/>
        </authorList>
    </citation>
    <scope>NUCLEOTIDE SEQUENCE [LARGE SCALE GENOMIC DNA]</scope>
    <source>
        <tissue evidence="3">Leaves</tissue>
    </source>
</reference>
<dbReference type="InterPro" id="IPR003489">
    <property type="entry name" value="RHF/RaiA"/>
</dbReference>
<gene>
    <name evidence="3" type="primary">PSRP1_1</name>
    <name evidence="3" type="ORF">PIB30_031008</name>
</gene>
<dbReference type="Gene3D" id="3.30.160.100">
    <property type="entry name" value="Ribosome hibernation promotion factor-like"/>
    <property type="match status" value="1"/>
</dbReference>
<dbReference type="PANTHER" id="PTHR33231:SF1">
    <property type="entry name" value="30S RIBOSOMAL PROTEIN"/>
    <property type="match status" value="1"/>
</dbReference>